<evidence type="ECO:0000259" key="1">
    <source>
        <dbReference type="Pfam" id="PF00534"/>
    </source>
</evidence>
<sequence>MRVLLLSFYYQPDLSAGSFRTTALVKALLNVLPENASVEVITTQPNRYSSFSLEAPLLEEHPRLTIRRIQLRDHNSGMVDQSRAFFGYLKEVLKLTRSQRYDVVYATSSRLMTASLGALVAKRARCPLYLDIRDIFVDTIKDVLPSKVTWLIKPAFSIIERMTIGAATRINVVSAGFLPYFQSRYPRGEFVVFTNGIDEEFLDAQPQEEQLSESGELTVLYAGNMGEGQGLHTIVPQLAQRFEGRLKFLCIGDGGRRSQLKSAIEASGCRNVTLAPPVRRDELIAAYQAADVLFLHLNDYDAFRKVLPSKLFEYAALGKPIWAGVAGYSAEFIRQHVSNAAVFSPCNVEEAVEGFASLSMATRPRNDFVEQFARTHIMQGLAQNIVLLAGSQSK</sequence>
<dbReference type="InterPro" id="IPR050194">
    <property type="entry name" value="Glycosyltransferase_grp1"/>
</dbReference>
<evidence type="ECO:0000259" key="2">
    <source>
        <dbReference type="Pfam" id="PF13579"/>
    </source>
</evidence>
<dbReference type="SUPFAM" id="SSF53756">
    <property type="entry name" value="UDP-Glycosyltransferase/glycogen phosphorylase"/>
    <property type="match status" value="1"/>
</dbReference>
<dbReference type="CDD" id="cd03794">
    <property type="entry name" value="GT4_WbuB-like"/>
    <property type="match status" value="1"/>
</dbReference>
<dbReference type="OrthoDB" id="9787293at2"/>
<dbReference type="GO" id="GO:0016758">
    <property type="term" value="F:hexosyltransferase activity"/>
    <property type="evidence" value="ECO:0007669"/>
    <property type="project" value="TreeGrafter"/>
</dbReference>
<dbReference type="RefSeq" id="WP_084378148.1">
    <property type="nucleotide sequence ID" value="NZ_LS483433.1"/>
</dbReference>
<proteinExistence type="predicted"/>
<organism evidence="3 4">
    <name type="scientific">Pseudomonas mucidolens</name>
    <dbReference type="NCBI Taxonomy" id="46679"/>
    <lineage>
        <taxon>Bacteria</taxon>
        <taxon>Pseudomonadati</taxon>
        <taxon>Pseudomonadota</taxon>
        <taxon>Gammaproteobacteria</taxon>
        <taxon>Pseudomonadales</taxon>
        <taxon>Pseudomonadaceae</taxon>
        <taxon>Pseudomonas</taxon>
    </lineage>
</organism>
<evidence type="ECO:0000313" key="3">
    <source>
        <dbReference type="EMBL" id="SDU99297.1"/>
    </source>
</evidence>
<gene>
    <name evidence="3" type="ORF">SAMN05216202_2807</name>
</gene>
<accession>A0A1H2N1A8</accession>
<dbReference type="PANTHER" id="PTHR45947">
    <property type="entry name" value="SULFOQUINOVOSYL TRANSFERASE SQD2"/>
    <property type="match status" value="1"/>
</dbReference>
<feature type="domain" description="Glycosyl transferase family 1" evidence="1">
    <location>
        <begin position="209"/>
        <end position="370"/>
    </location>
</feature>
<evidence type="ECO:0000313" key="4">
    <source>
        <dbReference type="Proteomes" id="UP000198600"/>
    </source>
</evidence>
<dbReference type="InterPro" id="IPR028098">
    <property type="entry name" value="Glyco_trans_4-like_N"/>
</dbReference>
<keyword evidence="3" id="KW-0808">Transferase</keyword>
<dbReference type="Proteomes" id="UP000198600">
    <property type="component" value="Chromosome I"/>
</dbReference>
<name>A0A1H2N1A8_9PSED</name>
<dbReference type="Gene3D" id="3.40.50.2000">
    <property type="entry name" value="Glycogen Phosphorylase B"/>
    <property type="match status" value="2"/>
</dbReference>
<dbReference type="Pfam" id="PF00534">
    <property type="entry name" value="Glycos_transf_1"/>
    <property type="match status" value="1"/>
</dbReference>
<dbReference type="PANTHER" id="PTHR45947:SF3">
    <property type="entry name" value="SULFOQUINOVOSYL TRANSFERASE SQD2"/>
    <property type="match status" value="1"/>
</dbReference>
<dbReference type="STRING" id="46679.SAMN05216202_2807"/>
<dbReference type="EMBL" id="LT629802">
    <property type="protein sequence ID" value="SDU99297.1"/>
    <property type="molecule type" value="Genomic_DNA"/>
</dbReference>
<dbReference type="AlphaFoldDB" id="A0A1H2N1A8"/>
<reference evidence="4" key="1">
    <citation type="submission" date="2016-10" db="EMBL/GenBank/DDBJ databases">
        <authorList>
            <person name="Varghese N."/>
            <person name="Submissions S."/>
        </authorList>
    </citation>
    <scope>NUCLEOTIDE SEQUENCE [LARGE SCALE GENOMIC DNA]</scope>
    <source>
        <strain evidence="4">LMG 2223</strain>
    </source>
</reference>
<keyword evidence="4" id="KW-1185">Reference proteome</keyword>
<dbReference type="InterPro" id="IPR001296">
    <property type="entry name" value="Glyco_trans_1"/>
</dbReference>
<dbReference type="Pfam" id="PF13579">
    <property type="entry name" value="Glyco_trans_4_4"/>
    <property type="match status" value="1"/>
</dbReference>
<feature type="domain" description="Glycosyltransferase subfamily 4-like N-terminal" evidence="2">
    <location>
        <begin position="36"/>
        <end position="196"/>
    </location>
</feature>
<protein>
    <submittedName>
        <fullName evidence="3">Glycosyltransferase involved in cell wall bisynthesis</fullName>
    </submittedName>
</protein>